<organism evidence="2 3">
    <name type="scientific">Secundilactobacillus malefermentans</name>
    <dbReference type="NCBI Taxonomy" id="176292"/>
    <lineage>
        <taxon>Bacteria</taxon>
        <taxon>Bacillati</taxon>
        <taxon>Bacillota</taxon>
        <taxon>Bacilli</taxon>
        <taxon>Lactobacillales</taxon>
        <taxon>Lactobacillaceae</taxon>
        <taxon>Secundilactobacillus</taxon>
    </lineage>
</organism>
<dbReference type="Gene3D" id="2.60.300.12">
    <property type="entry name" value="HesB-like domain"/>
    <property type="match status" value="1"/>
</dbReference>
<accession>A0A4R5NM73</accession>
<proteinExistence type="predicted"/>
<keyword evidence="3" id="KW-1185">Reference proteome</keyword>
<dbReference type="Proteomes" id="UP000294854">
    <property type="component" value="Unassembled WGS sequence"/>
</dbReference>
<dbReference type="SUPFAM" id="SSF89360">
    <property type="entry name" value="HesB-like domain"/>
    <property type="match status" value="1"/>
</dbReference>
<comment type="caution">
    <text evidence="2">The sequence shown here is derived from an EMBL/GenBank/DDBJ whole genome shotgun (WGS) entry which is preliminary data.</text>
</comment>
<evidence type="ECO:0000313" key="2">
    <source>
        <dbReference type="EMBL" id="TDG76763.1"/>
    </source>
</evidence>
<dbReference type="InterPro" id="IPR000361">
    <property type="entry name" value="ATAP_core_dom"/>
</dbReference>
<dbReference type="RefSeq" id="WP_010620157.1">
    <property type="nucleotide sequence ID" value="NZ_CP042371.1"/>
</dbReference>
<protein>
    <recommendedName>
        <fullName evidence="1">Core domain-containing protein</fullName>
    </recommendedName>
</protein>
<evidence type="ECO:0000259" key="1">
    <source>
        <dbReference type="Pfam" id="PF01521"/>
    </source>
</evidence>
<feature type="domain" description="Core" evidence="1">
    <location>
        <begin position="3"/>
        <end position="113"/>
    </location>
</feature>
<dbReference type="AlphaFoldDB" id="A0A4R5NM73"/>
<reference evidence="2 3" key="1">
    <citation type="journal article" date="2019" name="Appl. Microbiol. Biotechnol.">
        <title>Uncovering carbohydrate metabolism through a genotype-phenotype association study of 56 lactic acid bacteria genomes.</title>
        <authorList>
            <person name="Buron-Moles G."/>
            <person name="Chailyan A."/>
            <person name="Dolejs I."/>
            <person name="Forster J."/>
            <person name="Miks M.H."/>
        </authorList>
    </citation>
    <scope>NUCLEOTIDE SEQUENCE [LARGE SCALE GENOMIC DNA]</scope>
    <source>
        <strain evidence="2 3">ATCC 49373</strain>
    </source>
</reference>
<name>A0A4R5NM73_9LACO</name>
<dbReference type="InterPro" id="IPR035903">
    <property type="entry name" value="HesB-like_dom_sf"/>
</dbReference>
<dbReference type="EMBL" id="PUFO01000057">
    <property type="protein sequence ID" value="TDG76763.1"/>
    <property type="molecule type" value="Genomic_DNA"/>
</dbReference>
<dbReference type="STRING" id="1122149.FD44_GL001070"/>
<sequence length="122" mass="13329">MTNLKMSSDVEKRLKNHGADKKNIVLDFDDGVGPYSVIGGCALDGGFKLLLVGSEVGDDYQVQLDSPLGKIWVKDYSYEYFENENPQLKLSGAGMIQLTNNSGVVESNLEVVDDPEVSEGIR</sequence>
<evidence type="ECO:0000313" key="3">
    <source>
        <dbReference type="Proteomes" id="UP000294854"/>
    </source>
</evidence>
<gene>
    <name evidence="2" type="ORF">C5L31_001347</name>
</gene>
<dbReference type="Pfam" id="PF01521">
    <property type="entry name" value="Fe-S_biosyn"/>
    <property type="match status" value="1"/>
</dbReference>
<dbReference type="OrthoDB" id="2361502at2"/>